<protein>
    <recommendedName>
        <fullName evidence="2">Anti-sigma factor antagonist</fullName>
    </recommendedName>
</protein>
<dbReference type="AlphaFoldDB" id="A0A1K0GRX1"/>
<dbReference type="InterPro" id="IPR036513">
    <property type="entry name" value="STAS_dom_sf"/>
</dbReference>
<keyword evidence="5" id="KW-1185">Reference proteome</keyword>
<dbReference type="InterPro" id="IPR003658">
    <property type="entry name" value="Anti-sigma_ant"/>
</dbReference>
<dbReference type="CDD" id="cd07043">
    <property type="entry name" value="STAS_anti-anti-sigma_factors"/>
    <property type="match status" value="1"/>
</dbReference>
<feature type="domain" description="STAS" evidence="3">
    <location>
        <begin position="14"/>
        <end position="109"/>
    </location>
</feature>
<dbReference type="InterPro" id="IPR002645">
    <property type="entry name" value="STAS_dom"/>
</dbReference>
<dbReference type="GO" id="GO:0043856">
    <property type="term" value="F:anti-sigma factor antagonist activity"/>
    <property type="evidence" value="ECO:0007669"/>
    <property type="project" value="InterPro"/>
</dbReference>
<name>A0A1K0GRX1_9ACTN</name>
<dbReference type="PROSITE" id="PS50801">
    <property type="entry name" value="STAS"/>
    <property type="match status" value="1"/>
</dbReference>
<dbReference type="EMBL" id="MEIA01000250">
    <property type="protein sequence ID" value="OJF12019.1"/>
    <property type="molecule type" value="Genomic_DNA"/>
</dbReference>
<comment type="caution">
    <text evidence="4">The sequence shown here is derived from an EMBL/GenBank/DDBJ whole genome shotgun (WGS) entry which is preliminary data.</text>
</comment>
<dbReference type="NCBIfam" id="TIGR00377">
    <property type="entry name" value="ant_ant_sig"/>
    <property type="match status" value="1"/>
</dbReference>
<dbReference type="SUPFAM" id="SSF52091">
    <property type="entry name" value="SpoIIaa-like"/>
    <property type="match status" value="1"/>
</dbReference>
<evidence type="ECO:0000313" key="5">
    <source>
        <dbReference type="Proteomes" id="UP000182486"/>
    </source>
</evidence>
<accession>A0A1K0GRX1</accession>
<evidence type="ECO:0000256" key="1">
    <source>
        <dbReference type="ARBA" id="ARBA00009013"/>
    </source>
</evidence>
<evidence type="ECO:0000256" key="2">
    <source>
        <dbReference type="RuleBase" id="RU003749"/>
    </source>
</evidence>
<proteinExistence type="inferred from homology"/>
<gene>
    <name evidence="4" type="ORF">BG844_23035</name>
</gene>
<dbReference type="Proteomes" id="UP000182486">
    <property type="component" value="Unassembled WGS sequence"/>
</dbReference>
<comment type="similarity">
    <text evidence="1 2">Belongs to the anti-sigma-factor antagonist family.</text>
</comment>
<organism evidence="4 5">
    <name type="scientific">Couchioplanes caeruleus subsp. caeruleus</name>
    <dbReference type="NCBI Taxonomy" id="56427"/>
    <lineage>
        <taxon>Bacteria</taxon>
        <taxon>Bacillati</taxon>
        <taxon>Actinomycetota</taxon>
        <taxon>Actinomycetes</taxon>
        <taxon>Micromonosporales</taxon>
        <taxon>Micromonosporaceae</taxon>
        <taxon>Couchioplanes</taxon>
    </lineage>
</organism>
<dbReference type="Pfam" id="PF01740">
    <property type="entry name" value="STAS"/>
    <property type="match status" value="1"/>
</dbReference>
<dbReference type="Gene3D" id="3.30.750.24">
    <property type="entry name" value="STAS domain"/>
    <property type="match status" value="1"/>
</dbReference>
<evidence type="ECO:0000313" key="4">
    <source>
        <dbReference type="EMBL" id="OJF12019.1"/>
    </source>
</evidence>
<sequence length="109" mass="11002">MPPFAIVAHPADAGVACLALHGEVDAEAAEALEAAVARAGRQAGVSDVVLDLTAVTFLDAAGVAAVVRSALAAADGGVRLRTQGACGIVRRVLEVTGVHAWLRAAPQRR</sequence>
<reference evidence="4 5" key="1">
    <citation type="submission" date="2016-09" db="EMBL/GenBank/DDBJ databases">
        <title>Couchioplanes caeruleus draft genome sequence.</title>
        <authorList>
            <person name="Sheehan J."/>
            <person name="Caffrey P."/>
        </authorList>
    </citation>
    <scope>NUCLEOTIDE SEQUENCE [LARGE SCALE GENOMIC DNA]</scope>
    <source>
        <strain evidence="4 5">DSM 43634</strain>
    </source>
</reference>
<evidence type="ECO:0000259" key="3">
    <source>
        <dbReference type="PROSITE" id="PS50801"/>
    </source>
</evidence>